<evidence type="ECO:0000313" key="2">
    <source>
        <dbReference type="EMBL" id="KFB45156.1"/>
    </source>
</evidence>
<organism evidence="2">
    <name type="scientific">Anopheles sinensis</name>
    <name type="common">Mosquito</name>
    <dbReference type="NCBI Taxonomy" id="74873"/>
    <lineage>
        <taxon>Eukaryota</taxon>
        <taxon>Metazoa</taxon>
        <taxon>Ecdysozoa</taxon>
        <taxon>Arthropoda</taxon>
        <taxon>Hexapoda</taxon>
        <taxon>Insecta</taxon>
        <taxon>Pterygota</taxon>
        <taxon>Neoptera</taxon>
        <taxon>Endopterygota</taxon>
        <taxon>Diptera</taxon>
        <taxon>Nematocera</taxon>
        <taxon>Culicoidea</taxon>
        <taxon>Culicidae</taxon>
        <taxon>Anophelinae</taxon>
        <taxon>Anopheles</taxon>
    </lineage>
</organism>
<dbReference type="Proteomes" id="UP000030765">
    <property type="component" value="Unassembled WGS sequence"/>
</dbReference>
<evidence type="ECO:0000256" key="1">
    <source>
        <dbReference type="SAM" id="MobiDB-lite"/>
    </source>
</evidence>
<dbReference type="EMBL" id="ATLV01020346">
    <property type="status" value="NOT_ANNOTATED_CDS"/>
    <property type="molecule type" value="Genomic_DNA"/>
</dbReference>
<gene>
    <name evidence="2" type="ORF">ZHAS_00013112</name>
</gene>
<feature type="compositionally biased region" description="Basic and acidic residues" evidence="1">
    <location>
        <begin position="12"/>
        <end position="21"/>
    </location>
</feature>
<sequence length="190" mass="19715">MCVATELAQESPRAERHDRTAEIGNGGPPVNQLMTHGSLSLSIAEPAQAGRATPGHDATQSDLTDGSSKAVPETGLTAIVRGYPRRRYLKTEPCRFPSENGKVPPPGSRGSGSSDAVGELSIITGRKKADPNGGAVSVSPTPDIYAQLSIVSTGAVNMLQRPQAMLQRGVAAGFTVGFLIANRIGGHFDA</sequence>
<keyword evidence="4" id="KW-1185">Reference proteome</keyword>
<proteinExistence type="predicted"/>
<name>A0A084W4L2_ANOSI</name>
<protein>
    <submittedName>
        <fullName evidence="2 3">Uncharacterized protein</fullName>
    </submittedName>
</protein>
<feature type="compositionally biased region" description="Polar residues" evidence="1">
    <location>
        <begin position="58"/>
        <end position="67"/>
    </location>
</feature>
<dbReference type="EMBL" id="KE525299">
    <property type="protein sequence ID" value="KFB45156.1"/>
    <property type="molecule type" value="Genomic_DNA"/>
</dbReference>
<reference evidence="3" key="2">
    <citation type="submission" date="2020-05" db="UniProtKB">
        <authorList>
            <consortium name="EnsemblMetazoa"/>
        </authorList>
    </citation>
    <scope>IDENTIFICATION</scope>
</reference>
<feature type="region of interest" description="Disordered" evidence="1">
    <location>
        <begin position="1"/>
        <end position="70"/>
    </location>
</feature>
<accession>A0A084W4L2</accession>
<feature type="compositionally biased region" description="Polar residues" evidence="1">
    <location>
        <begin position="32"/>
        <end position="41"/>
    </location>
</feature>
<evidence type="ECO:0000313" key="4">
    <source>
        <dbReference type="Proteomes" id="UP000030765"/>
    </source>
</evidence>
<dbReference type="AlphaFoldDB" id="A0A084W4L2"/>
<evidence type="ECO:0000313" key="3">
    <source>
        <dbReference type="EnsemblMetazoa" id="ASIC013112-PA"/>
    </source>
</evidence>
<reference evidence="2 4" key="1">
    <citation type="journal article" date="2014" name="BMC Genomics">
        <title>Genome sequence of Anopheles sinensis provides insight into genetics basis of mosquito competence for malaria parasites.</title>
        <authorList>
            <person name="Zhou D."/>
            <person name="Zhang D."/>
            <person name="Ding G."/>
            <person name="Shi L."/>
            <person name="Hou Q."/>
            <person name="Ye Y."/>
            <person name="Xu Y."/>
            <person name="Zhou H."/>
            <person name="Xiong C."/>
            <person name="Li S."/>
            <person name="Yu J."/>
            <person name="Hong S."/>
            <person name="Yu X."/>
            <person name="Zou P."/>
            <person name="Chen C."/>
            <person name="Chang X."/>
            <person name="Wang W."/>
            <person name="Lv Y."/>
            <person name="Sun Y."/>
            <person name="Ma L."/>
            <person name="Shen B."/>
            <person name="Zhu C."/>
        </authorList>
    </citation>
    <scope>NUCLEOTIDE SEQUENCE [LARGE SCALE GENOMIC DNA]</scope>
</reference>
<feature type="region of interest" description="Disordered" evidence="1">
    <location>
        <begin position="94"/>
        <end position="115"/>
    </location>
</feature>
<dbReference type="EnsemblMetazoa" id="ASIC013112-RA">
    <property type="protein sequence ID" value="ASIC013112-PA"/>
    <property type="gene ID" value="ASIC013112"/>
</dbReference>
<dbReference type="VEuPathDB" id="VectorBase:ASIC013112"/>